<dbReference type="EMBL" id="GU474939">
    <property type="protein sequence ID" value="ADI20222.1"/>
    <property type="molecule type" value="Genomic_DNA"/>
</dbReference>
<accession>E0Y0N1</accession>
<dbReference type="GO" id="GO:0003676">
    <property type="term" value="F:nucleic acid binding"/>
    <property type="evidence" value="ECO:0007669"/>
    <property type="project" value="InterPro"/>
</dbReference>
<evidence type="ECO:0008006" key="8">
    <source>
        <dbReference type="Google" id="ProtNLM"/>
    </source>
</evidence>
<evidence type="ECO:0000256" key="1">
    <source>
        <dbReference type="ARBA" id="ARBA00022722"/>
    </source>
</evidence>
<dbReference type="GO" id="GO:0006308">
    <property type="term" value="P:DNA catabolic process"/>
    <property type="evidence" value="ECO:0007669"/>
    <property type="project" value="InterPro"/>
</dbReference>
<evidence type="ECO:0000313" key="7">
    <source>
        <dbReference type="EMBL" id="ADI20222.1"/>
    </source>
</evidence>
<evidence type="ECO:0000256" key="4">
    <source>
        <dbReference type="ARBA" id="ARBA00022801"/>
    </source>
</evidence>
<dbReference type="AlphaFoldDB" id="E0Y0N1"/>
<keyword evidence="5" id="KW-1015">Disulfide bond</keyword>
<dbReference type="Gene3D" id="1.10.575.10">
    <property type="entry name" value="P1 Nuclease"/>
    <property type="match status" value="1"/>
</dbReference>
<keyword evidence="1" id="KW-0540">Nuclease</keyword>
<keyword evidence="4" id="KW-0378">Hydrolase</keyword>
<dbReference type="InterPro" id="IPR003154">
    <property type="entry name" value="S1/P1nuclease"/>
</dbReference>
<sequence>MKKLLSLTLVLSSLTAFSWGLTGHRIIGHIAMDHLNPEVRTHILETLGGEDLAQVANWMDFIKSDHAYDSLKPYHYCTVAHVDALDEHIHPEEGDVWQGIEKFLQEIETGKFSVDEAFALKTLAHLIGDVHQPLHCGNGTDMGGNNVKVKFFWQSSNLHRVWDSGMIDYWSMSYTEYSLWVMSTRVASDIESWKNSTVKDWVKESVILREQCYAFDDPEKLGYRYIYDHSDLLHLRLAQGGVRLADALNKAYAKKG</sequence>
<evidence type="ECO:0000256" key="3">
    <source>
        <dbReference type="ARBA" id="ARBA00022759"/>
    </source>
</evidence>
<proteinExistence type="predicted"/>
<keyword evidence="3" id="KW-0255">Endonuclease</keyword>
<organism evidence="7">
    <name type="scientific">uncultured Sphingobacterium sp. EB080_L08E11</name>
    <dbReference type="NCBI Taxonomy" id="710992"/>
    <lineage>
        <taxon>Bacteria</taxon>
        <taxon>Pseudomonadati</taxon>
        <taxon>Bacteroidota</taxon>
        <taxon>Sphingobacteriia</taxon>
        <taxon>Sphingobacteriales</taxon>
        <taxon>Sphingobacteriaceae</taxon>
        <taxon>Sphingobacterium</taxon>
        <taxon>environmental samples</taxon>
    </lineage>
</organism>
<keyword evidence="6" id="KW-0325">Glycoprotein</keyword>
<dbReference type="GO" id="GO:0046872">
    <property type="term" value="F:metal ion binding"/>
    <property type="evidence" value="ECO:0007669"/>
    <property type="project" value="UniProtKB-KW"/>
</dbReference>
<protein>
    <recommendedName>
        <fullName evidence="8">S1/P1 Nuclease</fullName>
    </recommendedName>
</protein>
<dbReference type="Pfam" id="PF02265">
    <property type="entry name" value="S1-P1_nuclease"/>
    <property type="match status" value="1"/>
</dbReference>
<dbReference type="SUPFAM" id="SSF48537">
    <property type="entry name" value="Phospholipase C/P1 nuclease"/>
    <property type="match status" value="1"/>
</dbReference>
<keyword evidence="2" id="KW-0479">Metal-binding</keyword>
<dbReference type="GO" id="GO:0016788">
    <property type="term" value="F:hydrolase activity, acting on ester bonds"/>
    <property type="evidence" value="ECO:0007669"/>
    <property type="project" value="InterPro"/>
</dbReference>
<evidence type="ECO:0000256" key="6">
    <source>
        <dbReference type="ARBA" id="ARBA00023180"/>
    </source>
</evidence>
<dbReference type="PANTHER" id="PTHR33146:SF26">
    <property type="entry name" value="ENDONUCLEASE 4"/>
    <property type="match status" value="1"/>
</dbReference>
<dbReference type="CDD" id="cd11010">
    <property type="entry name" value="S1-P1_nuclease"/>
    <property type="match status" value="1"/>
</dbReference>
<dbReference type="GO" id="GO:0004519">
    <property type="term" value="F:endonuclease activity"/>
    <property type="evidence" value="ECO:0007669"/>
    <property type="project" value="UniProtKB-KW"/>
</dbReference>
<name>E0Y0N1_9SPHI</name>
<reference evidence="7" key="1">
    <citation type="journal article" date="2011" name="Environ. Microbiol.">
        <title>Time-series analyses of Monterey Bay coastal microbial picoplankton using a 'genome proxy' microarray.</title>
        <authorList>
            <person name="Rich V.I."/>
            <person name="Pham V.D."/>
            <person name="Eppley J."/>
            <person name="Shi Y."/>
            <person name="DeLong E.F."/>
        </authorList>
    </citation>
    <scope>NUCLEOTIDE SEQUENCE</scope>
</reference>
<dbReference type="PANTHER" id="PTHR33146">
    <property type="entry name" value="ENDONUCLEASE 4"/>
    <property type="match status" value="1"/>
</dbReference>
<evidence type="ECO:0000256" key="2">
    <source>
        <dbReference type="ARBA" id="ARBA00022723"/>
    </source>
</evidence>
<dbReference type="InterPro" id="IPR008947">
    <property type="entry name" value="PLipase_C/P1_nuclease_dom_sf"/>
</dbReference>
<evidence type="ECO:0000256" key="5">
    <source>
        <dbReference type="ARBA" id="ARBA00023157"/>
    </source>
</evidence>